<dbReference type="STRING" id="1802620.A3D91_04305"/>
<reference evidence="1 2" key="1">
    <citation type="journal article" date="2016" name="Nat. Commun.">
        <title>Thousands of microbial genomes shed light on interconnected biogeochemical processes in an aquifer system.</title>
        <authorList>
            <person name="Anantharaman K."/>
            <person name="Brown C.T."/>
            <person name="Hug L.A."/>
            <person name="Sharon I."/>
            <person name="Castelle C.J."/>
            <person name="Probst A.J."/>
            <person name="Thomas B.C."/>
            <person name="Singh A."/>
            <person name="Wilkins M.J."/>
            <person name="Karaoz U."/>
            <person name="Brodie E.L."/>
            <person name="Williams K.H."/>
            <person name="Hubbard S.S."/>
            <person name="Banfield J.F."/>
        </authorList>
    </citation>
    <scope>NUCLEOTIDE SEQUENCE [LARGE SCALE GENOMIC DNA]</scope>
</reference>
<dbReference type="EMBL" id="MEVD01000013">
    <property type="protein sequence ID" value="OGC53634.1"/>
    <property type="molecule type" value="Genomic_DNA"/>
</dbReference>
<evidence type="ECO:0008006" key="3">
    <source>
        <dbReference type="Google" id="ProtNLM"/>
    </source>
</evidence>
<protein>
    <recommendedName>
        <fullName evidence="3">TraG P-loop domain-containing protein</fullName>
    </recommendedName>
</protein>
<evidence type="ECO:0000313" key="1">
    <source>
        <dbReference type="EMBL" id="OGC53634.1"/>
    </source>
</evidence>
<accession>A0A1F4V916</accession>
<dbReference type="Proteomes" id="UP000178127">
    <property type="component" value="Unassembled WGS sequence"/>
</dbReference>
<proteinExistence type="predicted"/>
<gene>
    <name evidence="1" type="ORF">A3D91_04305</name>
</gene>
<organism evidence="1 2">
    <name type="scientific">candidate division WWE3 bacterium RIFCSPHIGHO2_02_FULL_38_14</name>
    <dbReference type="NCBI Taxonomy" id="1802620"/>
    <lineage>
        <taxon>Bacteria</taxon>
        <taxon>Katanobacteria</taxon>
    </lineage>
</organism>
<comment type="caution">
    <text evidence="1">The sequence shown here is derived from an EMBL/GenBank/DDBJ whole genome shotgun (WGS) entry which is preliminary data.</text>
</comment>
<dbReference type="AlphaFoldDB" id="A0A1F4V916"/>
<sequence length="233" mass="26393">MPAKVDATTQEHLDIEEIKDNLVILKSGSVAVVLQTTAVNFDLLSEIEQDAIIAAFSMLLNSLTFPVQVVVRSKRLDITKYIEKVQRIENRLQDPLLKHQAEAYRRFVQEIIKTNDVLDKTFYVTISTGGGMESELSSGPFDFLSKLLGTHTKRVRVNVDAAIKMSQTQLMPRVDHVIGEFNRIGVKARQLTTQELVELYFDIYNPSSIHGQRIRTNVDDYKTALVNPAIFEE</sequence>
<evidence type="ECO:0000313" key="2">
    <source>
        <dbReference type="Proteomes" id="UP000178127"/>
    </source>
</evidence>
<name>A0A1F4V916_UNCKA</name>